<dbReference type="GO" id="GO:0051301">
    <property type="term" value="P:cell division"/>
    <property type="evidence" value="ECO:0007669"/>
    <property type="project" value="UniProtKB-UniRule"/>
</dbReference>
<dbReference type="InterPro" id="IPR006664">
    <property type="entry name" value="OMP_bac"/>
</dbReference>
<feature type="region of interest" description="Disordered" evidence="7">
    <location>
        <begin position="27"/>
        <end position="54"/>
    </location>
</feature>
<dbReference type="OrthoDB" id="9809164at2"/>
<dbReference type="HAMAP" id="MF_02204">
    <property type="entry name" value="Pal"/>
    <property type="match status" value="1"/>
</dbReference>
<keyword evidence="2 6" id="KW-0472">Membrane</keyword>
<dbReference type="PROSITE" id="PS01068">
    <property type="entry name" value="OMPA_1"/>
    <property type="match status" value="1"/>
</dbReference>
<reference evidence="10 11" key="1">
    <citation type="submission" date="2016-10" db="EMBL/GenBank/DDBJ databases">
        <authorList>
            <person name="de Groot N.N."/>
        </authorList>
    </citation>
    <scope>NUCLEOTIDE SEQUENCE [LARGE SCALE GENOMIC DNA]</scope>
    <source>
        <strain evidence="10 11">DSM 15123</strain>
    </source>
</reference>
<dbReference type="SUPFAM" id="SSF103088">
    <property type="entry name" value="OmpA-like"/>
    <property type="match status" value="1"/>
</dbReference>
<keyword evidence="11" id="KW-1185">Reference proteome</keyword>
<dbReference type="GO" id="GO:0009279">
    <property type="term" value="C:cell outer membrane"/>
    <property type="evidence" value="ECO:0007669"/>
    <property type="project" value="UniProtKB-SubCell"/>
</dbReference>
<comment type="function">
    <text evidence="6">Part of the Tol-Pal system, which plays a role in outer membrane invagination during cell division and is important for maintaining outer membrane integrity.</text>
</comment>
<keyword evidence="1 6" id="KW-0732">Signal</keyword>
<dbReference type="Pfam" id="PF00691">
    <property type="entry name" value="OmpA"/>
    <property type="match status" value="1"/>
</dbReference>
<feature type="domain" description="OmpA-like" evidence="9">
    <location>
        <begin position="50"/>
        <end position="162"/>
    </location>
</feature>
<dbReference type="EMBL" id="FOCW01000001">
    <property type="protein sequence ID" value="SEN13401.1"/>
    <property type="molecule type" value="Genomic_DNA"/>
</dbReference>
<dbReference type="InterPro" id="IPR006665">
    <property type="entry name" value="OmpA-like"/>
</dbReference>
<dbReference type="InterPro" id="IPR036737">
    <property type="entry name" value="OmpA-like_sf"/>
</dbReference>
<comment type="subcellular location">
    <subcellularLocation>
        <location evidence="6">Cell outer membrane</location>
        <topology evidence="6">Lipid-anchor</topology>
    </subcellularLocation>
</comment>
<dbReference type="Gene3D" id="3.30.1330.60">
    <property type="entry name" value="OmpA-like domain"/>
    <property type="match status" value="1"/>
</dbReference>
<evidence type="ECO:0000256" key="1">
    <source>
        <dbReference type="ARBA" id="ARBA00022729"/>
    </source>
</evidence>
<feature type="region of interest" description="Disordered" evidence="7">
    <location>
        <begin position="137"/>
        <end position="162"/>
    </location>
</feature>
<protein>
    <recommendedName>
        <fullName evidence="6">Peptidoglycan-associated lipoprotein</fullName>
        <shortName evidence="6">PAL</shortName>
    </recommendedName>
</protein>
<dbReference type="PROSITE" id="PS51257">
    <property type="entry name" value="PROKAR_LIPOPROTEIN"/>
    <property type="match status" value="1"/>
</dbReference>
<gene>
    <name evidence="6" type="primary">pal</name>
    <name evidence="10" type="ORF">SAMN02745977_00528</name>
</gene>
<dbReference type="InterPro" id="IPR050330">
    <property type="entry name" value="Bact_OuterMem_StrucFunc"/>
</dbReference>
<evidence type="ECO:0000256" key="6">
    <source>
        <dbReference type="HAMAP-Rule" id="MF_02204"/>
    </source>
</evidence>
<dbReference type="PRINTS" id="PR01021">
    <property type="entry name" value="OMPADOMAIN"/>
</dbReference>
<evidence type="ECO:0000256" key="7">
    <source>
        <dbReference type="SAM" id="MobiDB-lite"/>
    </source>
</evidence>
<feature type="signal peptide" evidence="8">
    <location>
        <begin position="1"/>
        <end position="23"/>
    </location>
</feature>
<keyword evidence="4 6" id="KW-0998">Cell outer membrane</keyword>
<feature type="compositionally biased region" description="Polar residues" evidence="7">
    <location>
        <begin position="28"/>
        <end position="39"/>
    </location>
</feature>
<accession>A0A1H8E1D7</accession>
<dbReference type="InterPro" id="IPR006690">
    <property type="entry name" value="OMPA-like_CS"/>
</dbReference>
<evidence type="ECO:0000313" key="11">
    <source>
        <dbReference type="Proteomes" id="UP000199531"/>
    </source>
</evidence>
<evidence type="ECO:0000256" key="3">
    <source>
        <dbReference type="ARBA" id="ARBA00023139"/>
    </source>
</evidence>
<name>A0A1H8E1D7_9BURK</name>
<comment type="subunit">
    <text evidence="6">The Tol-Pal system is composed of five core proteins: the inner membrane proteins TolA, TolQ and TolR, the periplasmic protein TolB and the outer membrane protein Pal. They form a network linking the inner and outer membranes and the peptidoglycan layer.</text>
</comment>
<dbReference type="AlphaFoldDB" id="A0A1H8E1D7"/>
<dbReference type="Proteomes" id="UP000199531">
    <property type="component" value="Unassembled WGS sequence"/>
</dbReference>
<feature type="chain" id="PRO_5011542505" description="Peptidoglycan-associated lipoprotein" evidence="8">
    <location>
        <begin position="24"/>
        <end position="162"/>
    </location>
</feature>
<evidence type="ECO:0000256" key="4">
    <source>
        <dbReference type="ARBA" id="ARBA00023237"/>
    </source>
</evidence>
<evidence type="ECO:0000259" key="9">
    <source>
        <dbReference type="PROSITE" id="PS51123"/>
    </source>
</evidence>
<dbReference type="RefSeq" id="WP_091813478.1">
    <property type="nucleotide sequence ID" value="NZ_FOCW01000001.1"/>
</dbReference>
<keyword evidence="5 6" id="KW-0449">Lipoprotein</keyword>
<proteinExistence type="inferred from homology"/>
<keyword evidence="6" id="KW-0131">Cell cycle</keyword>
<keyword evidence="6" id="KW-0132">Cell division</keyword>
<dbReference type="CDD" id="cd07185">
    <property type="entry name" value="OmpA_C-like"/>
    <property type="match status" value="1"/>
</dbReference>
<sequence length="162" mass="17109">MQRTLLTLAIAASLAACSSAVKVDESANAGSGTDAQSTVAPVGTESGLAGSGGPQDAAKVVYFDFDQYTVRADARPTVEGNARWLNANKNAKVMLEGHTDEVGGREYNLALGQKRAEAVRRSLSVLGVADSQMEAVSFGEERPAVSGGGENERNRRVEFKYR</sequence>
<organism evidence="10 11">
    <name type="scientific">Brachymonas denitrificans DSM 15123</name>
    <dbReference type="NCBI Taxonomy" id="1121117"/>
    <lineage>
        <taxon>Bacteria</taxon>
        <taxon>Pseudomonadati</taxon>
        <taxon>Pseudomonadota</taxon>
        <taxon>Betaproteobacteria</taxon>
        <taxon>Burkholderiales</taxon>
        <taxon>Comamonadaceae</taxon>
        <taxon>Brachymonas</taxon>
    </lineage>
</organism>
<feature type="compositionally biased region" description="Basic and acidic residues" evidence="7">
    <location>
        <begin position="150"/>
        <end position="162"/>
    </location>
</feature>
<evidence type="ECO:0000256" key="8">
    <source>
        <dbReference type="SAM" id="SignalP"/>
    </source>
</evidence>
<dbReference type="InterPro" id="IPR039001">
    <property type="entry name" value="Pal"/>
</dbReference>
<dbReference type="PANTHER" id="PTHR30329:SF21">
    <property type="entry name" value="LIPOPROTEIN YIAD-RELATED"/>
    <property type="match status" value="1"/>
</dbReference>
<evidence type="ECO:0000256" key="2">
    <source>
        <dbReference type="ARBA" id="ARBA00023136"/>
    </source>
</evidence>
<keyword evidence="3 6" id="KW-0564">Palmitate</keyword>
<comment type="similarity">
    <text evidence="6">Belongs to the Pal lipoprotein family.</text>
</comment>
<dbReference type="STRING" id="1121117.SAMN02745977_00528"/>
<dbReference type="PROSITE" id="PS51123">
    <property type="entry name" value="OMPA_2"/>
    <property type="match status" value="1"/>
</dbReference>
<dbReference type="PANTHER" id="PTHR30329">
    <property type="entry name" value="STATOR ELEMENT OF FLAGELLAR MOTOR COMPLEX"/>
    <property type="match status" value="1"/>
</dbReference>
<evidence type="ECO:0000256" key="5">
    <source>
        <dbReference type="ARBA" id="ARBA00023288"/>
    </source>
</evidence>
<evidence type="ECO:0000313" key="10">
    <source>
        <dbReference type="EMBL" id="SEN13401.1"/>
    </source>
</evidence>